<name>G5GFJ6_9FIRM</name>
<accession>G5GFJ6</accession>
<dbReference type="STRING" id="679200.HMPREF9333_00335"/>
<sequence length="499" mass="53362">MKKRLTKNGGLKLLSLAVAFIVWLLVINISNPKVRRTKTVEIEVLNEDAVTKKSRVYEIRGGNKVNVSYDVRILDENKIKSSDFRAYVDCNKLYEDTNSLYVVVEVVDNKELIIGSPSASPGVINLDIETIQQKKFDLISHAEGTPGEGYSVGEIKLDPSSITLTGPENVFGSISNVGIEVNVDGAVSDLSGEAVPVLYDANGNRLETDTSKLKFSMEGIHYNVTILGGKTLPLNFNVGGNVASGYKFIGVESATKSVQVTGPPAELEKLSSIEIPQNVLNIEGATEDKSVVLDVNEYLPAGVSASGSKDVMITLKVAAINRKTFELKLSDIRLNGKNSAYTYATSPEIITLVVSGLETELAKLKASDLNAVMNISGLTEGTHTGSLAFKPSGSLAVESYTPFNVIVTARDETQPAQTSSESSSSDSQGGSSSQNPSESAYQGETSQPATSATRESTTHRSEPSSKTETPAPSQTVPPRETSSKPETQTRRESGSKTEP</sequence>
<dbReference type="Gene3D" id="2.170.120.30">
    <property type="match status" value="2"/>
</dbReference>
<keyword evidence="3" id="KW-1185">Reference proteome</keyword>
<dbReference type="Pfam" id="PF07949">
    <property type="entry name" value="YbbR"/>
    <property type="match status" value="2"/>
</dbReference>
<proteinExistence type="predicted"/>
<organism evidence="2 3">
    <name type="scientific">Johnsonella ignava ATCC 51276</name>
    <dbReference type="NCBI Taxonomy" id="679200"/>
    <lineage>
        <taxon>Bacteria</taxon>
        <taxon>Bacillati</taxon>
        <taxon>Bacillota</taxon>
        <taxon>Clostridia</taxon>
        <taxon>Lachnospirales</taxon>
        <taxon>Lachnospiraceae</taxon>
        <taxon>Johnsonella</taxon>
    </lineage>
</organism>
<gene>
    <name evidence="2" type="ORF">HMPREF9333_00335</name>
</gene>
<dbReference type="InterPro" id="IPR053154">
    <property type="entry name" value="c-di-AMP_regulator"/>
</dbReference>
<dbReference type="InterPro" id="IPR012505">
    <property type="entry name" value="YbbR"/>
</dbReference>
<feature type="region of interest" description="Disordered" evidence="1">
    <location>
        <begin position="412"/>
        <end position="499"/>
    </location>
</feature>
<dbReference type="Proteomes" id="UP000003011">
    <property type="component" value="Unassembled WGS sequence"/>
</dbReference>
<feature type="compositionally biased region" description="Basic and acidic residues" evidence="1">
    <location>
        <begin position="481"/>
        <end position="499"/>
    </location>
</feature>
<dbReference type="Gene3D" id="2.170.120.40">
    <property type="entry name" value="YbbR-like domain"/>
    <property type="match status" value="2"/>
</dbReference>
<dbReference type="PANTHER" id="PTHR37804">
    <property type="entry name" value="CDAA REGULATORY PROTEIN CDAR"/>
    <property type="match status" value="1"/>
</dbReference>
<dbReference type="AlphaFoldDB" id="G5GFJ6"/>
<evidence type="ECO:0000256" key="1">
    <source>
        <dbReference type="SAM" id="MobiDB-lite"/>
    </source>
</evidence>
<feature type="compositionally biased region" description="Polar residues" evidence="1">
    <location>
        <begin position="440"/>
        <end position="455"/>
    </location>
</feature>
<feature type="compositionally biased region" description="Polar residues" evidence="1">
    <location>
        <begin position="466"/>
        <end position="476"/>
    </location>
</feature>
<protein>
    <recommendedName>
        <fullName evidence="4">YbbR-like protein</fullName>
    </recommendedName>
</protein>
<dbReference type="eggNOG" id="COG4856">
    <property type="taxonomic scope" value="Bacteria"/>
</dbReference>
<feature type="compositionally biased region" description="Low complexity" evidence="1">
    <location>
        <begin position="419"/>
        <end position="439"/>
    </location>
</feature>
<dbReference type="EMBL" id="ACZL01000007">
    <property type="protein sequence ID" value="EHI56473.1"/>
    <property type="molecule type" value="Genomic_DNA"/>
</dbReference>
<feature type="compositionally biased region" description="Basic and acidic residues" evidence="1">
    <location>
        <begin position="456"/>
        <end position="465"/>
    </location>
</feature>
<dbReference type="HOGENOM" id="CLU_039811_4_0_9"/>
<evidence type="ECO:0000313" key="2">
    <source>
        <dbReference type="EMBL" id="EHI56473.1"/>
    </source>
</evidence>
<evidence type="ECO:0008006" key="4">
    <source>
        <dbReference type="Google" id="ProtNLM"/>
    </source>
</evidence>
<dbReference type="OrthoDB" id="2111604at2"/>
<comment type="caution">
    <text evidence="2">The sequence shown here is derived from an EMBL/GenBank/DDBJ whole genome shotgun (WGS) entry which is preliminary data.</text>
</comment>
<dbReference type="RefSeq" id="WP_005539366.1">
    <property type="nucleotide sequence ID" value="NZ_JH378829.1"/>
</dbReference>
<dbReference type="PANTHER" id="PTHR37804:SF1">
    <property type="entry name" value="CDAA REGULATORY PROTEIN CDAR"/>
    <property type="match status" value="1"/>
</dbReference>
<evidence type="ECO:0000313" key="3">
    <source>
        <dbReference type="Proteomes" id="UP000003011"/>
    </source>
</evidence>
<reference evidence="2 3" key="1">
    <citation type="submission" date="2011-08" db="EMBL/GenBank/DDBJ databases">
        <title>The Genome Sequence of Johnsonella ignava ATCC 51276.</title>
        <authorList>
            <consortium name="The Broad Institute Genome Sequencing Platform"/>
            <person name="Earl A."/>
            <person name="Ward D."/>
            <person name="Feldgarden M."/>
            <person name="Gevers D."/>
            <person name="Izard J."/>
            <person name="Blanton J.M."/>
            <person name="Baranova O.V."/>
            <person name="Dewhirst F.E."/>
            <person name="Young S.K."/>
            <person name="Zeng Q."/>
            <person name="Gargeya S."/>
            <person name="Fitzgerald M."/>
            <person name="Haas B."/>
            <person name="Abouelleil A."/>
            <person name="Alvarado L."/>
            <person name="Arachchi H.M."/>
            <person name="Berlin A."/>
            <person name="Brown A."/>
            <person name="Chapman S.B."/>
            <person name="Chen Z."/>
            <person name="Dunbar C."/>
            <person name="Freedman E."/>
            <person name="Gearin G."/>
            <person name="Gellesch M."/>
            <person name="Goldberg J."/>
            <person name="Griggs A."/>
            <person name="Gujja S."/>
            <person name="Heiman D."/>
            <person name="Howarth C."/>
            <person name="Larson L."/>
            <person name="Lui A."/>
            <person name="MacDonald P.J.P."/>
            <person name="Montmayeur A."/>
            <person name="Murphy C."/>
            <person name="Neiman D."/>
            <person name="Pearson M."/>
            <person name="Priest M."/>
            <person name="Roberts A."/>
            <person name="Saif S."/>
            <person name="Shea T."/>
            <person name="Shenoy N."/>
            <person name="Sisk P."/>
            <person name="Stolte C."/>
            <person name="Sykes S."/>
            <person name="Wortman J."/>
            <person name="Nusbaum C."/>
            <person name="Birren B."/>
        </authorList>
    </citation>
    <scope>NUCLEOTIDE SEQUENCE [LARGE SCALE GENOMIC DNA]</scope>
    <source>
        <strain evidence="2 3">ATCC 51276</strain>
    </source>
</reference>